<dbReference type="PANTHER" id="PTHR14652:SF2">
    <property type="entry name" value="TYPE 2 DNA TOPOISOMERASE 6 SUBUNIT B-LIKE"/>
    <property type="match status" value="1"/>
</dbReference>
<evidence type="ECO:0000313" key="3">
    <source>
        <dbReference type="Proteomes" id="UP000288216"/>
    </source>
</evidence>
<feature type="compositionally biased region" description="Polar residues" evidence="1">
    <location>
        <begin position="445"/>
        <end position="464"/>
    </location>
</feature>
<feature type="region of interest" description="Disordered" evidence="1">
    <location>
        <begin position="307"/>
        <end position="355"/>
    </location>
</feature>
<dbReference type="Pfam" id="PF15091">
    <property type="entry name" value="DUF4554"/>
    <property type="match status" value="2"/>
</dbReference>
<comment type="caution">
    <text evidence="2">The sequence shown here is derived from an EMBL/GenBank/DDBJ whole genome shotgun (WGS) entry which is preliminary data.</text>
</comment>
<feature type="compositionally biased region" description="Polar residues" evidence="1">
    <location>
        <begin position="315"/>
        <end position="328"/>
    </location>
</feature>
<organism evidence="2 3">
    <name type="scientific">Scyliorhinus torazame</name>
    <name type="common">Cloudy catshark</name>
    <name type="synonym">Catulus torazame</name>
    <dbReference type="NCBI Taxonomy" id="75743"/>
    <lineage>
        <taxon>Eukaryota</taxon>
        <taxon>Metazoa</taxon>
        <taxon>Chordata</taxon>
        <taxon>Craniata</taxon>
        <taxon>Vertebrata</taxon>
        <taxon>Chondrichthyes</taxon>
        <taxon>Elasmobranchii</taxon>
        <taxon>Galeomorphii</taxon>
        <taxon>Galeoidea</taxon>
        <taxon>Carcharhiniformes</taxon>
        <taxon>Scyliorhinidae</taxon>
        <taxon>Scyliorhinus</taxon>
    </lineage>
</organism>
<name>A0A401NU15_SCYTO</name>
<gene>
    <name evidence="2" type="ORF">scyTo_0007525</name>
</gene>
<reference evidence="2 3" key="1">
    <citation type="journal article" date="2018" name="Nat. Ecol. Evol.">
        <title>Shark genomes provide insights into elasmobranch evolution and the origin of vertebrates.</title>
        <authorList>
            <person name="Hara Y"/>
            <person name="Yamaguchi K"/>
            <person name="Onimaru K"/>
            <person name="Kadota M"/>
            <person name="Koyanagi M"/>
            <person name="Keeley SD"/>
            <person name="Tatsumi K"/>
            <person name="Tanaka K"/>
            <person name="Motone F"/>
            <person name="Kageyama Y"/>
            <person name="Nozu R"/>
            <person name="Adachi N"/>
            <person name="Nishimura O"/>
            <person name="Nakagawa R"/>
            <person name="Tanegashima C"/>
            <person name="Kiyatake I"/>
            <person name="Matsumoto R"/>
            <person name="Murakumo K"/>
            <person name="Nishida K"/>
            <person name="Terakita A"/>
            <person name="Kuratani S"/>
            <person name="Sato K"/>
            <person name="Hyodo S Kuraku.S."/>
        </authorList>
    </citation>
    <scope>NUCLEOTIDE SEQUENCE [LARGE SCALE GENOMIC DNA]</scope>
</reference>
<feature type="region of interest" description="Disordered" evidence="1">
    <location>
        <begin position="393"/>
        <end position="468"/>
    </location>
</feature>
<evidence type="ECO:0000313" key="2">
    <source>
        <dbReference type="EMBL" id="GCB64347.1"/>
    </source>
</evidence>
<feature type="compositionally biased region" description="Polar residues" evidence="1">
    <location>
        <begin position="415"/>
        <end position="429"/>
    </location>
</feature>
<dbReference type="Proteomes" id="UP000288216">
    <property type="component" value="Unassembled WGS sequence"/>
</dbReference>
<proteinExistence type="predicted"/>
<dbReference type="OrthoDB" id="9424252at2759"/>
<dbReference type="PANTHER" id="PTHR14652">
    <property type="entry name" value="TYPE 2 DNA TOPOISOMERASE 6 SUBUNIT B-LIKE"/>
    <property type="match status" value="1"/>
</dbReference>
<dbReference type="GO" id="GO:0042138">
    <property type="term" value="P:meiotic DNA double-strand break formation"/>
    <property type="evidence" value="ECO:0007669"/>
    <property type="project" value="InterPro"/>
</dbReference>
<sequence>MESADLNEKINSPGLKMTFEISETSRIVMTDCLTIERFLHRIGIVNENLDKFCRDGHTVLCDSTHYVTDFAYADDSHCCRLHPIAGKPFPLSIPNKLAEDGVCGVLEILSIAAICPCLKNYPNKPTRVSNVSVSFVESALITLKLTGLACPDISYTLRSILEDDCSERGDTQGQKLLLFLFIKYWDDFHLELVDVTGQQAIVDHLDQILHYNKDVVRKSIQPVLHQVLDEYLRFKKNQGRIQTATTVICDALQSILSMSTNRDFRAKSLQLLKVSSTQEMKTSLQNTLQNIVQNRFLPSRVCYTKRVHSGDGDRVQSNTDSASPGASQENRRDTAQVQRIHAELSHSESDPSFTLVDSDGLDWSADPPQVSAETDSHFGSFERRIGTRKRQLEADRMKPGTNPASSPFKKPVDGSYSQPRLENVSTGHISSRKPGVQVSIPPRLTSETTDSFGVQCSPKQTINRKPTEDQEEYLWLREVSNLSDWTH</sequence>
<evidence type="ECO:0000256" key="1">
    <source>
        <dbReference type="SAM" id="MobiDB-lite"/>
    </source>
</evidence>
<dbReference type="EMBL" id="BFAA01002744">
    <property type="protein sequence ID" value="GCB64347.1"/>
    <property type="molecule type" value="Genomic_DNA"/>
</dbReference>
<dbReference type="AlphaFoldDB" id="A0A401NU15"/>
<keyword evidence="3" id="KW-1185">Reference proteome</keyword>
<dbReference type="InterPro" id="IPR028040">
    <property type="entry name" value="TopoVIB-like"/>
</dbReference>
<accession>A0A401NU15</accession>
<feature type="compositionally biased region" description="Basic and acidic residues" evidence="1">
    <location>
        <begin position="329"/>
        <end position="349"/>
    </location>
</feature>
<protein>
    <submittedName>
        <fullName evidence="2">Uncharacterized protein</fullName>
    </submittedName>
</protein>